<dbReference type="PANTHER" id="PTHR10071">
    <property type="entry name" value="TRANSCRIPTION FACTOR GATA FAMILY MEMBER"/>
    <property type="match status" value="1"/>
</dbReference>
<evidence type="ECO:0000256" key="2">
    <source>
        <dbReference type="ARBA" id="ARBA00022723"/>
    </source>
</evidence>
<dbReference type="PANTHER" id="PTHR10071:SF281">
    <property type="entry name" value="BOX A-BINDING FACTOR-RELATED"/>
    <property type="match status" value="1"/>
</dbReference>
<dbReference type="FunFam" id="3.30.50.10:FF:000007">
    <property type="entry name" value="Nitrogen regulatory AreA, N-terminal"/>
    <property type="match status" value="1"/>
</dbReference>
<dbReference type="GO" id="GO:0005634">
    <property type="term" value="C:nucleus"/>
    <property type="evidence" value="ECO:0007669"/>
    <property type="project" value="UniProtKB-SubCell"/>
</dbReference>
<organism evidence="11 12">
    <name type="scientific">Coemansia interrupta</name>
    <dbReference type="NCBI Taxonomy" id="1126814"/>
    <lineage>
        <taxon>Eukaryota</taxon>
        <taxon>Fungi</taxon>
        <taxon>Fungi incertae sedis</taxon>
        <taxon>Zoopagomycota</taxon>
        <taxon>Kickxellomycotina</taxon>
        <taxon>Kickxellomycetes</taxon>
        <taxon>Kickxellales</taxon>
        <taxon>Kickxellaceae</taxon>
        <taxon>Coemansia</taxon>
    </lineage>
</organism>
<feature type="compositionally biased region" description="Basic residues" evidence="9">
    <location>
        <begin position="121"/>
        <end position="135"/>
    </location>
</feature>
<dbReference type="AlphaFoldDB" id="A0A9W8HQT1"/>
<evidence type="ECO:0000256" key="9">
    <source>
        <dbReference type="SAM" id="MobiDB-lite"/>
    </source>
</evidence>
<dbReference type="CDD" id="cd00202">
    <property type="entry name" value="ZnF_GATA"/>
    <property type="match status" value="2"/>
</dbReference>
<comment type="caution">
    <text evidence="11">The sequence shown here is derived from an EMBL/GenBank/DDBJ whole genome shotgun (WGS) entry which is preliminary data.</text>
</comment>
<evidence type="ECO:0000313" key="12">
    <source>
        <dbReference type="Proteomes" id="UP001140172"/>
    </source>
</evidence>
<protein>
    <recommendedName>
        <fullName evidence="10">GATA-type domain-containing protein</fullName>
    </recommendedName>
</protein>
<sequence>MAPILLKIKGTKMFSPFNEIEDVGDLSTLWRVCTKVKDSLENGSRLENLSWRLWHLHQTLEARGKGKDYRKLSPATTQQLEKTIRRPEAIRKAKPMQIKVRLGKSSGDRADTSPENGPAHGHGHHQQQNGARRKSSVSAANGTAGIGSAQPEVTTAGSENGSGTSMAVGAAHVASIGTQHSEGADVAEDTMPEAAASIPFDSSGYSDPNAVAEAAAASALTSLAPAVHAQSQADSQFLAHTAAAAQASASTSTPNEPAEGVQASDFMSFGPSSFLSSGFDLDAPQIEITLDDIFSASSGDWSQFGFPTLSASAPLGIPGAMGEYGSTPAIWGGVGYPGAMGTGFPTPAHMHGDHGQAKVHEGPICENCGVTSTPLWRRSSDDTVLCNACGLYYKLHNTHRPKSLRSNAARKDGAEDNAPKTVCTNCSTTNTPLWRRDEKNNPLCNACGLYYKLHKESRPITLKTDVIRKRQRFDASPSQGAPRKRQASRKQQQKEATASSGTSSESPAPGAAASASAAAGSVDSMGPPKPKARKSQSKAPAQMQTPLPSAIATDTAGEMQSQSQSPLQTQSQNTVPLTPLSAPPVSYSANGTQLLNSTDASGIPLQREHSLHSQEYSIDRTHSYEHGHPPYQRRHTTASEIAGIPAHHNGLGAAETHQPAPLQQSMTYHPMSHGTNIHNQQYQHAGQGNSSSSSYEPSASTRSLGASINIPMSPPLGARSDSYYARTQSSLQALPSLALSQTNSSSRHSAVSGGSTMLHSASSFQPMSGSGSAAGADPVARSGSANRRPSPMHISHTGAVASSSSIPPNDGGRMYAPDRLLPPLAEMAPSHPTDSFRFSRTQQPSYPSHP</sequence>
<keyword evidence="3 8" id="KW-0863">Zinc-finger</keyword>
<feature type="region of interest" description="Disordered" evidence="9">
    <location>
        <begin position="744"/>
        <end position="850"/>
    </location>
</feature>
<dbReference type="GO" id="GO:0045944">
    <property type="term" value="P:positive regulation of transcription by RNA polymerase II"/>
    <property type="evidence" value="ECO:0007669"/>
    <property type="project" value="TreeGrafter"/>
</dbReference>
<feature type="compositionally biased region" description="Low complexity" evidence="9">
    <location>
        <begin position="494"/>
        <end position="521"/>
    </location>
</feature>
<dbReference type="InterPro" id="IPR013860">
    <property type="entry name" value="AreA_GATA"/>
</dbReference>
<keyword evidence="4" id="KW-0862">Zinc</keyword>
<feature type="region of interest" description="Disordered" evidence="9">
    <location>
        <begin position="94"/>
        <end position="165"/>
    </location>
</feature>
<feature type="compositionally biased region" description="Polar residues" evidence="9">
    <location>
        <begin position="537"/>
        <end position="547"/>
    </location>
</feature>
<feature type="domain" description="GATA-type" evidence="10">
    <location>
        <begin position="417"/>
        <end position="470"/>
    </location>
</feature>
<feature type="compositionally biased region" description="Low complexity" evidence="9">
    <location>
        <begin position="560"/>
        <end position="572"/>
    </location>
</feature>
<evidence type="ECO:0000256" key="8">
    <source>
        <dbReference type="PROSITE-ProRule" id="PRU00094"/>
    </source>
</evidence>
<name>A0A9W8HQT1_9FUNG</name>
<feature type="region of interest" description="Disordered" evidence="9">
    <location>
        <begin position="463"/>
        <end position="593"/>
    </location>
</feature>
<feature type="compositionally biased region" description="Polar residues" evidence="9">
    <location>
        <begin position="757"/>
        <end position="771"/>
    </location>
</feature>
<keyword evidence="2" id="KW-0479">Metal-binding</keyword>
<dbReference type="GO" id="GO:0000122">
    <property type="term" value="P:negative regulation of transcription by RNA polymerase II"/>
    <property type="evidence" value="ECO:0007669"/>
    <property type="project" value="TreeGrafter"/>
</dbReference>
<feature type="compositionally biased region" description="Polar residues" evidence="9">
    <location>
        <begin position="832"/>
        <end position="850"/>
    </location>
</feature>
<feature type="compositionally biased region" description="Polar residues" evidence="9">
    <location>
        <begin position="151"/>
        <end position="165"/>
    </location>
</feature>
<keyword evidence="7" id="KW-0539">Nucleus</keyword>
<dbReference type="PRINTS" id="PR00619">
    <property type="entry name" value="GATAZNFINGER"/>
</dbReference>
<evidence type="ECO:0000256" key="3">
    <source>
        <dbReference type="ARBA" id="ARBA00022771"/>
    </source>
</evidence>
<evidence type="ECO:0000313" key="11">
    <source>
        <dbReference type="EMBL" id="KAJ2787584.1"/>
    </source>
</evidence>
<dbReference type="PROSITE" id="PS50114">
    <property type="entry name" value="GATA_ZN_FINGER_2"/>
    <property type="match status" value="2"/>
</dbReference>
<accession>A0A9W8HQT1</accession>
<dbReference type="OrthoDB" id="515401at2759"/>
<comment type="subcellular location">
    <subcellularLocation>
        <location evidence="1">Nucleus</location>
    </subcellularLocation>
</comment>
<evidence type="ECO:0000259" key="10">
    <source>
        <dbReference type="PROSITE" id="PS50114"/>
    </source>
</evidence>
<reference evidence="11" key="1">
    <citation type="submission" date="2022-07" db="EMBL/GenBank/DDBJ databases">
        <title>Phylogenomic reconstructions and comparative analyses of Kickxellomycotina fungi.</title>
        <authorList>
            <person name="Reynolds N.K."/>
            <person name="Stajich J.E."/>
            <person name="Barry K."/>
            <person name="Grigoriev I.V."/>
            <person name="Crous P."/>
            <person name="Smith M.E."/>
        </authorList>
    </citation>
    <scope>NUCLEOTIDE SEQUENCE</scope>
    <source>
        <strain evidence="11">BCRC 34489</strain>
    </source>
</reference>
<dbReference type="EMBL" id="JANBUM010000018">
    <property type="protein sequence ID" value="KAJ2787584.1"/>
    <property type="molecule type" value="Genomic_DNA"/>
</dbReference>
<feature type="region of interest" description="Disordered" evidence="9">
    <location>
        <begin position="682"/>
        <end position="713"/>
    </location>
</feature>
<dbReference type="PROSITE" id="PS00344">
    <property type="entry name" value="GATA_ZN_FINGER_1"/>
    <property type="match status" value="1"/>
</dbReference>
<dbReference type="GO" id="GO:0000978">
    <property type="term" value="F:RNA polymerase II cis-regulatory region sequence-specific DNA binding"/>
    <property type="evidence" value="ECO:0007669"/>
    <property type="project" value="TreeGrafter"/>
</dbReference>
<dbReference type="SUPFAM" id="SSF57716">
    <property type="entry name" value="Glucocorticoid receptor-like (DNA-binding domain)"/>
    <property type="match status" value="2"/>
</dbReference>
<evidence type="ECO:0000256" key="7">
    <source>
        <dbReference type="ARBA" id="ARBA00023242"/>
    </source>
</evidence>
<gene>
    <name evidence="11" type="ORF">GGI15_000607</name>
</gene>
<keyword evidence="6" id="KW-0804">Transcription</keyword>
<dbReference type="Proteomes" id="UP001140172">
    <property type="component" value="Unassembled WGS sequence"/>
</dbReference>
<dbReference type="SMART" id="SM00401">
    <property type="entry name" value="ZnF_GATA"/>
    <property type="match status" value="2"/>
</dbReference>
<dbReference type="Pfam" id="PF08550">
    <property type="entry name" value="GATA_AreA"/>
    <property type="match status" value="1"/>
</dbReference>
<feature type="domain" description="GATA-type" evidence="10">
    <location>
        <begin position="359"/>
        <end position="412"/>
    </location>
</feature>
<dbReference type="InterPro" id="IPR013088">
    <property type="entry name" value="Znf_NHR/GATA"/>
</dbReference>
<dbReference type="InterPro" id="IPR000679">
    <property type="entry name" value="Znf_GATA"/>
</dbReference>
<dbReference type="InterPro" id="IPR039355">
    <property type="entry name" value="Transcription_factor_GATA"/>
</dbReference>
<evidence type="ECO:0000256" key="4">
    <source>
        <dbReference type="ARBA" id="ARBA00022833"/>
    </source>
</evidence>
<evidence type="ECO:0000256" key="5">
    <source>
        <dbReference type="ARBA" id="ARBA00023015"/>
    </source>
</evidence>
<keyword evidence="12" id="KW-1185">Reference proteome</keyword>
<dbReference type="Pfam" id="PF00320">
    <property type="entry name" value="GATA"/>
    <property type="match status" value="2"/>
</dbReference>
<dbReference type="GO" id="GO:0008270">
    <property type="term" value="F:zinc ion binding"/>
    <property type="evidence" value="ECO:0007669"/>
    <property type="project" value="UniProtKB-KW"/>
</dbReference>
<dbReference type="Gene3D" id="3.30.50.10">
    <property type="entry name" value="Erythroid Transcription Factor GATA-1, subunit A"/>
    <property type="match status" value="2"/>
</dbReference>
<dbReference type="GO" id="GO:0000981">
    <property type="term" value="F:DNA-binding transcription factor activity, RNA polymerase II-specific"/>
    <property type="evidence" value="ECO:0007669"/>
    <property type="project" value="TreeGrafter"/>
</dbReference>
<evidence type="ECO:0000256" key="6">
    <source>
        <dbReference type="ARBA" id="ARBA00023163"/>
    </source>
</evidence>
<feature type="compositionally biased region" description="Low complexity" evidence="9">
    <location>
        <begin position="690"/>
        <end position="703"/>
    </location>
</feature>
<feature type="compositionally biased region" description="Low complexity" evidence="9">
    <location>
        <begin position="744"/>
        <end position="755"/>
    </location>
</feature>
<evidence type="ECO:0000256" key="1">
    <source>
        <dbReference type="ARBA" id="ARBA00004123"/>
    </source>
</evidence>
<keyword evidence="5" id="KW-0805">Transcription regulation</keyword>
<proteinExistence type="predicted"/>